<evidence type="ECO:0000256" key="2">
    <source>
        <dbReference type="SAM" id="MobiDB-lite"/>
    </source>
</evidence>
<feature type="region of interest" description="Disordered" evidence="2">
    <location>
        <begin position="124"/>
        <end position="189"/>
    </location>
</feature>
<evidence type="ECO:0000313" key="4">
    <source>
        <dbReference type="Proteomes" id="UP001331761"/>
    </source>
</evidence>
<feature type="compositionally biased region" description="Acidic residues" evidence="2">
    <location>
        <begin position="159"/>
        <end position="188"/>
    </location>
</feature>
<feature type="compositionally biased region" description="Basic and acidic residues" evidence="2">
    <location>
        <begin position="298"/>
        <end position="307"/>
    </location>
</feature>
<dbReference type="Proteomes" id="UP001331761">
    <property type="component" value="Unassembled WGS sequence"/>
</dbReference>
<comment type="caution">
    <text evidence="3">The sequence shown here is derived from an EMBL/GenBank/DDBJ whole genome shotgun (WGS) entry which is preliminary data.</text>
</comment>
<protein>
    <submittedName>
        <fullName evidence="3">Uncharacterized protein</fullName>
    </submittedName>
</protein>
<evidence type="ECO:0000256" key="1">
    <source>
        <dbReference type="SAM" id="Coils"/>
    </source>
</evidence>
<evidence type="ECO:0000313" key="3">
    <source>
        <dbReference type="EMBL" id="KAK5983831.1"/>
    </source>
</evidence>
<feature type="coiled-coil region" evidence="1">
    <location>
        <begin position="56"/>
        <end position="100"/>
    </location>
</feature>
<keyword evidence="1" id="KW-0175">Coiled coil</keyword>
<gene>
    <name evidence="3" type="ORF">GCK32_002189</name>
</gene>
<dbReference type="EMBL" id="WIXE01003553">
    <property type="protein sequence ID" value="KAK5983831.1"/>
    <property type="molecule type" value="Genomic_DNA"/>
</dbReference>
<reference evidence="3 4" key="1">
    <citation type="submission" date="2019-10" db="EMBL/GenBank/DDBJ databases">
        <title>Assembly and Annotation for the nematode Trichostrongylus colubriformis.</title>
        <authorList>
            <person name="Martin J."/>
        </authorList>
    </citation>
    <scope>NUCLEOTIDE SEQUENCE [LARGE SCALE GENOMIC DNA]</scope>
    <source>
        <strain evidence="3">G859</strain>
        <tissue evidence="3">Whole worm</tissue>
    </source>
</reference>
<accession>A0AAN8FQJ5</accession>
<keyword evidence="4" id="KW-1185">Reference proteome</keyword>
<sequence length="325" mass="37861">MLFYKKLACPDRKKELKNEVQGSLRVMDSQIKQLAIIIEEIQTHMKAFEHLTSEEKQKMDEKFHQLQIQLDSQSAEIATLKNVKDQAARTRERSEDAELNDDEYFEQMTRKVTVDEDLPLLASEDSDEEEVGDQSPEKQQQISQRVEERPSIEDLKAGEEDEDTYGEMEEMEEGESTSGETEETESTDAEDHYALLRDEALCITCLERCSPFDDCPHLHRRCYYCECVKGTSFEDMIDEFEHHTAVCGIPDLKQQARERLNAARRGFREAVIEQNQDTRRRRGQPMYGRWAAQSPGDQQRHAYDQQAKREELQLWRGGIDDDSRP</sequence>
<feature type="region of interest" description="Disordered" evidence="2">
    <location>
        <begin position="273"/>
        <end position="307"/>
    </location>
</feature>
<organism evidence="3 4">
    <name type="scientific">Trichostrongylus colubriformis</name>
    <name type="common">Black scour worm</name>
    <dbReference type="NCBI Taxonomy" id="6319"/>
    <lineage>
        <taxon>Eukaryota</taxon>
        <taxon>Metazoa</taxon>
        <taxon>Ecdysozoa</taxon>
        <taxon>Nematoda</taxon>
        <taxon>Chromadorea</taxon>
        <taxon>Rhabditida</taxon>
        <taxon>Rhabditina</taxon>
        <taxon>Rhabditomorpha</taxon>
        <taxon>Strongyloidea</taxon>
        <taxon>Trichostrongylidae</taxon>
        <taxon>Trichostrongylus</taxon>
    </lineage>
</organism>
<feature type="compositionally biased region" description="Basic and acidic residues" evidence="2">
    <location>
        <begin position="145"/>
        <end position="158"/>
    </location>
</feature>
<name>A0AAN8FQJ5_TRICO</name>
<proteinExistence type="predicted"/>
<dbReference type="AlphaFoldDB" id="A0AAN8FQJ5"/>